<reference evidence="11 12" key="1">
    <citation type="submission" date="2020-08" db="EMBL/GenBank/DDBJ databases">
        <title>Genome public.</title>
        <authorList>
            <person name="Liu C."/>
            <person name="Sun Q."/>
        </authorList>
    </citation>
    <scope>NUCLEOTIDE SEQUENCE [LARGE SCALE GENOMIC DNA]</scope>
    <source>
        <strain evidence="11 12">NSJ-56</strain>
    </source>
</reference>
<dbReference type="EC" id="2.5.1.15" evidence="4 9"/>
<evidence type="ECO:0000256" key="7">
    <source>
        <dbReference type="ARBA" id="ARBA00022842"/>
    </source>
</evidence>
<evidence type="ECO:0000256" key="1">
    <source>
        <dbReference type="ARBA" id="ARBA00000012"/>
    </source>
</evidence>
<evidence type="ECO:0000256" key="5">
    <source>
        <dbReference type="ARBA" id="ARBA00022679"/>
    </source>
</evidence>
<dbReference type="InterPro" id="IPR000489">
    <property type="entry name" value="Pterin-binding_dom"/>
</dbReference>
<dbReference type="NCBIfam" id="TIGR01496">
    <property type="entry name" value="DHPS"/>
    <property type="match status" value="1"/>
</dbReference>
<keyword evidence="8 9" id="KW-0289">Folate biosynthesis</keyword>
<name>A0ABR7CZE7_9BACT</name>
<proteinExistence type="inferred from homology"/>
<evidence type="ECO:0000256" key="8">
    <source>
        <dbReference type="ARBA" id="ARBA00022909"/>
    </source>
</evidence>
<dbReference type="Gene3D" id="3.20.20.20">
    <property type="entry name" value="Dihydropteroate synthase-like"/>
    <property type="match status" value="1"/>
</dbReference>
<dbReference type="CDD" id="cd00739">
    <property type="entry name" value="DHPS"/>
    <property type="match status" value="1"/>
</dbReference>
<evidence type="ECO:0000256" key="2">
    <source>
        <dbReference type="ARBA" id="ARBA00001946"/>
    </source>
</evidence>
<comment type="pathway">
    <text evidence="3 9">Cofactor biosynthesis; tetrahydrofolate biosynthesis; 7,8-dihydrofolate from 2-amino-4-hydroxy-6-hydroxymethyl-7,8-dihydropteridine diphosphate and 4-aminobenzoate: step 1/2.</text>
</comment>
<dbReference type="PROSITE" id="PS50972">
    <property type="entry name" value="PTERIN_BINDING"/>
    <property type="match status" value="1"/>
</dbReference>
<dbReference type="EMBL" id="JACOOH010000003">
    <property type="protein sequence ID" value="MBC5621052.1"/>
    <property type="molecule type" value="Genomic_DNA"/>
</dbReference>
<dbReference type="InterPro" id="IPR006390">
    <property type="entry name" value="DHP_synth_dom"/>
</dbReference>
<organism evidence="11 12">
    <name type="scientific">Butyricimonas hominis</name>
    <dbReference type="NCBI Taxonomy" id="2763032"/>
    <lineage>
        <taxon>Bacteria</taxon>
        <taxon>Pseudomonadati</taxon>
        <taxon>Bacteroidota</taxon>
        <taxon>Bacteroidia</taxon>
        <taxon>Bacteroidales</taxon>
        <taxon>Odoribacteraceae</taxon>
        <taxon>Butyricimonas</taxon>
    </lineage>
</organism>
<dbReference type="InterPro" id="IPR011005">
    <property type="entry name" value="Dihydropteroate_synth-like_sf"/>
</dbReference>
<evidence type="ECO:0000256" key="4">
    <source>
        <dbReference type="ARBA" id="ARBA00012458"/>
    </source>
</evidence>
<comment type="similarity">
    <text evidence="9">Belongs to the DHPS family.</text>
</comment>
<evidence type="ECO:0000256" key="3">
    <source>
        <dbReference type="ARBA" id="ARBA00004763"/>
    </source>
</evidence>
<protein>
    <recommendedName>
        <fullName evidence="4 9">Dihydropteroate synthase</fullName>
        <shortName evidence="9">DHPS</shortName>
        <ecNumber evidence="4 9">2.5.1.15</ecNumber>
    </recommendedName>
    <alternativeName>
        <fullName evidence="9">Dihydropteroate pyrophosphorylase</fullName>
    </alternativeName>
</protein>
<dbReference type="InterPro" id="IPR045031">
    <property type="entry name" value="DHP_synth-like"/>
</dbReference>
<comment type="caution">
    <text evidence="11">The sequence shown here is derived from an EMBL/GenBank/DDBJ whole genome shotgun (WGS) entry which is preliminary data.</text>
</comment>
<dbReference type="SUPFAM" id="SSF51717">
    <property type="entry name" value="Dihydropteroate synthetase-like"/>
    <property type="match status" value="1"/>
</dbReference>
<keyword evidence="5 9" id="KW-0808">Transferase</keyword>
<dbReference type="PROSITE" id="PS00792">
    <property type="entry name" value="DHPS_1"/>
    <property type="match status" value="1"/>
</dbReference>
<dbReference type="GO" id="GO:0004156">
    <property type="term" value="F:dihydropteroate synthase activity"/>
    <property type="evidence" value="ECO:0007669"/>
    <property type="project" value="UniProtKB-EC"/>
</dbReference>
<dbReference type="PANTHER" id="PTHR20941:SF1">
    <property type="entry name" value="FOLIC ACID SYNTHESIS PROTEIN FOL1"/>
    <property type="match status" value="1"/>
</dbReference>
<evidence type="ECO:0000259" key="10">
    <source>
        <dbReference type="PROSITE" id="PS50972"/>
    </source>
</evidence>
<feature type="domain" description="Pterin-binding" evidence="10">
    <location>
        <begin position="16"/>
        <end position="269"/>
    </location>
</feature>
<keyword evidence="12" id="KW-1185">Reference proteome</keyword>
<evidence type="ECO:0000313" key="12">
    <source>
        <dbReference type="Proteomes" id="UP000646484"/>
    </source>
</evidence>
<comment type="catalytic activity">
    <reaction evidence="1">
        <text>(7,8-dihydropterin-6-yl)methyl diphosphate + 4-aminobenzoate = 7,8-dihydropteroate + diphosphate</text>
        <dbReference type="Rhea" id="RHEA:19949"/>
        <dbReference type="ChEBI" id="CHEBI:17836"/>
        <dbReference type="ChEBI" id="CHEBI:17839"/>
        <dbReference type="ChEBI" id="CHEBI:33019"/>
        <dbReference type="ChEBI" id="CHEBI:72950"/>
        <dbReference type="EC" id="2.5.1.15"/>
    </reaction>
</comment>
<keyword evidence="6 9" id="KW-0479">Metal-binding</keyword>
<accession>A0ABR7CZE7</accession>
<comment type="cofactor">
    <cofactor evidence="2 9">
        <name>Mg(2+)</name>
        <dbReference type="ChEBI" id="CHEBI:18420"/>
    </cofactor>
</comment>
<dbReference type="PROSITE" id="PS00793">
    <property type="entry name" value="DHPS_2"/>
    <property type="match status" value="1"/>
</dbReference>
<gene>
    <name evidence="11" type="primary">folP</name>
    <name evidence="11" type="ORF">H8S64_08075</name>
</gene>
<evidence type="ECO:0000256" key="9">
    <source>
        <dbReference type="RuleBase" id="RU361205"/>
    </source>
</evidence>
<dbReference type="Pfam" id="PF00809">
    <property type="entry name" value="Pterin_bind"/>
    <property type="match status" value="1"/>
</dbReference>
<sequence>MMEIVLGDKKVSLERPVVMGILNVTPDSFYDGGKYLSEIGVIKRIDEIVEQGAGIIDVGAYSTRPGAAFVSEEEELSRLSFAVELVRKYHPEVPVSIDTFRSGVAKEINHCLGPVIVNDISGGTMDDRMFETVAGMGVPYILMHIQGTPQDMQVNPRYDDVVREVGEFFTERIARLNALGFNNIILDQGFGFGKTVAHNYQLMDKMESFLDFGYPLLVGISRKTMIWRLLDITPKEALNGTTVLNTISLIKGAHILRVHDVREAVEAVKIVEAMRG</sequence>
<comment type="function">
    <text evidence="9">Catalyzes the condensation of para-aminobenzoate (pABA) with 6-hydroxymethyl-7,8-dihydropterin diphosphate (DHPt-PP) to form 7,8-dihydropteroate (H2Pte), the immediate precursor of folate derivatives.</text>
</comment>
<dbReference type="Proteomes" id="UP000646484">
    <property type="component" value="Unassembled WGS sequence"/>
</dbReference>
<dbReference type="RefSeq" id="WP_186975676.1">
    <property type="nucleotide sequence ID" value="NZ_JACOOH010000003.1"/>
</dbReference>
<evidence type="ECO:0000313" key="11">
    <source>
        <dbReference type="EMBL" id="MBC5621052.1"/>
    </source>
</evidence>
<evidence type="ECO:0000256" key="6">
    <source>
        <dbReference type="ARBA" id="ARBA00022723"/>
    </source>
</evidence>
<dbReference type="PANTHER" id="PTHR20941">
    <property type="entry name" value="FOLATE SYNTHESIS PROTEINS"/>
    <property type="match status" value="1"/>
</dbReference>
<keyword evidence="7 9" id="KW-0460">Magnesium</keyword>